<organism evidence="7 8">
    <name type="scientific">Rhypophila decipiens</name>
    <dbReference type="NCBI Taxonomy" id="261697"/>
    <lineage>
        <taxon>Eukaryota</taxon>
        <taxon>Fungi</taxon>
        <taxon>Dikarya</taxon>
        <taxon>Ascomycota</taxon>
        <taxon>Pezizomycotina</taxon>
        <taxon>Sordariomycetes</taxon>
        <taxon>Sordariomycetidae</taxon>
        <taxon>Sordariales</taxon>
        <taxon>Naviculisporaceae</taxon>
        <taxon>Rhypophila</taxon>
    </lineage>
</organism>
<name>A0AAN7B0P6_9PEZI</name>
<feature type="transmembrane region" description="Helical" evidence="6">
    <location>
        <begin position="240"/>
        <end position="260"/>
    </location>
</feature>
<keyword evidence="3 6" id="KW-1133">Transmembrane helix</keyword>
<dbReference type="GO" id="GO:0015267">
    <property type="term" value="F:channel activity"/>
    <property type="evidence" value="ECO:0007669"/>
    <property type="project" value="InterPro"/>
</dbReference>
<evidence type="ECO:0000256" key="1">
    <source>
        <dbReference type="ARBA" id="ARBA00004141"/>
    </source>
</evidence>
<protein>
    <submittedName>
        <fullName evidence="7">Aquaporin-like protein</fullName>
    </submittedName>
</protein>
<sequence length="324" mass="34486">MNHSPSPAQLDTQESKMPRLVLDPVRSQLRPEAEDLRDLAVDGSFGGSFAGPAAQGLYTEADSIPWYRRRSYFFNGWTDGVVWRSAFVECIATACMVYISAQFGVTLMNHGITQVVAYVGIFTTILLSTFIYATASATGGHMNPMITFTTILCGLTPVSRGTILIAAQTLGGALAGGLILGSLGHERAMAYKGGGNFFDPDEISPGQVLLIETISGFTVLILAIGNGLDPRRQALYGHRLGPLLVGLSVGLVLCAGTGLAPGYTGPGLNPTRGLALAIAGNHWQNHWVWWVGPALGSILSAAMYNFAPPSFIERNTRKRLTSVA</sequence>
<evidence type="ECO:0000313" key="7">
    <source>
        <dbReference type="EMBL" id="KAK4206618.1"/>
    </source>
</evidence>
<dbReference type="SUPFAM" id="SSF81338">
    <property type="entry name" value="Aquaporin-like"/>
    <property type="match status" value="1"/>
</dbReference>
<dbReference type="Pfam" id="PF00230">
    <property type="entry name" value="MIP"/>
    <property type="match status" value="1"/>
</dbReference>
<accession>A0AAN7B0P6</accession>
<evidence type="ECO:0000256" key="6">
    <source>
        <dbReference type="SAM" id="Phobius"/>
    </source>
</evidence>
<comment type="caution">
    <text evidence="7">The sequence shown here is derived from an EMBL/GenBank/DDBJ whole genome shotgun (WGS) entry which is preliminary data.</text>
</comment>
<evidence type="ECO:0000256" key="4">
    <source>
        <dbReference type="ARBA" id="ARBA00023136"/>
    </source>
</evidence>
<dbReference type="GO" id="GO:0016020">
    <property type="term" value="C:membrane"/>
    <property type="evidence" value="ECO:0007669"/>
    <property type="project" value="UniProtKB-SubCell"/>
</dbReference>
<comment type="similarity">
    <text evidence="5">Belongs to the MIP/aquaporin (TC 1.A.8) family.</text>
</comment>
<evidence type="ECO:0000256" key="2">
    <source>
        <dbReference type="ARBA" id="ARBA00022692"/>
    </source>
</evidence>
<proteinExistence type="inferred from homology"/>
<keyword evidence="4 6" id="KW-0472">Membrane</keyword>
<dbReference type="InterPro" id="IPR000425">
    <property type="entry name" value="MIP"/>
</dbReference>
<keyword evidence="8" id="KW-1185">Reference proteome</keyword>
<dbReference type="Proteomes" id="UP001301769">
    <property type="component" value="Unassembled WGS sequence"/>
</dbReference>
<feature type="transmembrane region" description="Helical" evidence="6">
    <location>
        <begin position="287"/>
        <end position="307"/>
    </location>
</feature>
<evidence type="ECO:0000256" key="5">
    <source>
        <dbReference type="RuleBase" id="RU000477"/>
    </source>
</evidence>
<dbReference type="PANTHER" id="PTHR47002:SF2">
    <property type="entry name" value="AQUAPORIN AQPAE.A-LIKE"/>
    <property type="match status" value="1"/>
</dbReference>
<dbReference type="EMBL" id="MU858376">
    <property type="protein sequence ID" value="KAK4206618.1"/>
    <property type="molecule type" value="Genomic_DNA"/>
</dbReference>
<dbReference type="InterPro" id="IPR023271">
    <property type="entry name" value="Aquaporin-like"/>
</dbReference>
<comment type="subcellular location">
    <subcellularLocation>
        <location evidence="1">Membrane</location>
        <topology evidence="1">Multi-pass membrane protein</topology>
    </subcellularLocation>
</comment>
<dbReference type="AlphaFoldDB" id="A0AAN7B0P6"/>
<gene>
    <name evidence="7" type="ORF">QBC37DRAFT_434686</name>
</gene>
<reference evidence="7" key="2">
    <citation type="submission" date="2023-05" db="EMBL/GenBank/DDBJ databases">
        <authorList>
            <consortium name="Lawrence Berkeley National Laboratory"/>
            <person name="Steindorff A."/>
            <person name="Hensen N."/>
            <person name="Bonometti L."/>
            <person name="Westerberg I."/>
            <person name="Brannstrom I.O."/>
            <person name="Guillou S."/>
            <person name="Cros-Aarteil S."/>
            <person name="Calhoun S."/>
            <person name="Haridas S."/>
            <person name="Kuo A."/>
            <person name="Mondo S."/>
            <person name="Pangilinan J."/>
            <person name="Riley R."/>
            <person name="Labutti K."/>
            <person name="Andreopoulos B."/>
            <person name="Lipzen A."/>
            <person name="Chen C."/>
            <person name="Yanf M."/>
            <person name="Daum C."/>
            <person name="Ng V."/>
            <person name="Clum A."/>
            <person name="Ohm R."/>
            <person name="Martin F."/>
            <person name="Silar P."/>
            <person name="Natvig D."/>
            <person name="Lalanne C."/>
            <person name="Gautier V."/>
            <person name="Ament-Velasquez S.L."/>
            <person name="Kruys A."/>
            <person name="Hutchinson M.I."/>
            <person name="Powell A.J."/>
            <person name="Barry K."/>
            <person name="Miller A.N."/>
            <person name="Grigoriev I.V."/>
            <person name="Debuchy R."/>
            <person name="Gladieux P."/>
            <person name="Thoren M.H."/>
            <person name="Johannesson H."/>
        </authorList>
    </citation>
    <scope>NUCLEOTIDE SEQUENCE</scope>
    <source>
        <strain evidence="7">PSN293</strain>
    </source>
</reference>
<evidence type="ECO:0000313" key="8">
    <source>
        <dbReference type="Proteomes" id="UP001301769"/>
    </source>
</evidence>
<keyword evidence="2 5" id="KW-0812">Transmembrane</keyword>
<feature type="transmembrane region" description="Helical" evidence="6">
    <location>
        <begin position="81"/>
        <end position="103"/>
    </location>
</feature>
<keyword evidence="5" id="KW-0813">Transport</keyword>
<dbReference type="PANTHER" id="PTHR47002">
    <property type="entry name" value="AQUAPORIN-LIKE"/>
    <property type="match status" value="1"/>
</dbReference>
<reference evidence="7" key="1">
    <citation type="journal article" date="2023" name="Mol. Phylogenet. Evol.">
        <title>Genome-scale phylogeny and comparative genomics of the fungal order Sordariales.</title>
        <authorList>
            <person name="Hensen N."/>
            <person name="Bonometti L."/>
            <person name="Westerberg I."/>
            <person name="Brannstrom I.O."/>
            <person name="Guillou S."/>
            <person name="Cros-Aarteil S."/>
            <person name="Calhoun S."/>
            <person name="Haridas S."/>
            <person name="Kuo A."/>
            <person name="Mondo S."/>
            <person name="Pangilinan J."/>
            <person name="Riley R."/>
            <person name="LaButti K."/>
            <person name="Andreopoulos B."/>
            <person name="Lipzen A."/>
            <person name="Chen C."/>
            <person name="Yan M."/>
            <person name="Daum C."/>
            <person name="Ng V."/>
            <person name="Clum A."/>
            <person name="Steindorff A."/>
            <person name="Ohm R.A."/>
            <person name="Martin F."/>
            <person name="Silar P."/>
            <person name="Natvig D.O."/>
            <person name="Lalanne C."/>
            <person name="Gautier V."/>
            <person name="Ament-Velasquez S.L."/>
            <person name="Kruys A."/>
            <person name="Hutchinson M.I."/>
            <person name="Powell A.J."/>
            <person name="Barry K."/>
            <person name="Miller A.N."/>
            <person name="Grigoriev I.V."/>
            <person name="Debuchy R."/>
            <person name="Gladieux P."/>
            <person name="Hiltunen Thoren M."/>
            <person name="Johannesson H."/>
        </authorList>
    </citation>
    <scope>NUCLEOTIDE SEQUENCE</scope>
    <source>
        <strain evidence="7">PSN293</strain>
    </source>
</reference>
<dbReference type="Gene3D" id="1.20.1080.10">
    <property type="entry name" value="Glycerol uptake facilitator protein"/>
    <property type="match status" value="1"/>
</dbReference>
<feature type="transmembrane region" description="Helical" evidence="6">
    <location>
        <begin position="208"/>
        <end position="228"/>
    </location>
</feature>
<dbReference type="PRINTS" id="PR00783">
    <property type="entry name" value="MINTRINSICP"/>
</dbReference>
<evidence type="ECO:0000256" key="3">
    <source>
        <dbReference type="ARBA" id="ARBA00022989"/>
    </source>
</evidence>
<feature type="transmembrane region" description="Helical" evidence="6">
    <location>
        <begin position="115"/>
        <end position="135"/>
    </location>
</feature>